<sequence length="181" mass="20583">MRLLLGKQIVLKEFLNADFVISWVDEVVPGAEAYLIGSEKGFIYFVTNSEEIHFGNDNDVICTNFGKMAVFCVNEVPKWETIWQIKEKGADILVIFANVVKLADLLLMKSICWGCALEFKIPIFMVAKHSNVLHYHFTMPGQENNDLIIDTTSTVILDIDVLKNQTGTSFFIKTSAWNWLE</sequence>
<dbReference type="STRING" id="688269.Theth_0762"/>
<dbReference type="EMBL" id="CP002351">
    <property type="protein sequence ID" value="AEH50847.1"/>
    <property type="molecule type" value="Genomic_DNA"/>
</dbReference>
<accession>F7YY37</accession>
<protein>
    <submittedName>
        <fullName evidence="1">Uncharacterized protein</fullName>
    </submittedName>
</protein>
<dbReference type="HOGENOM" id="CLU_1487864_0_0_0"/>
<evidence type="ECO:0000313" key="1">
    <source>
        <dbReference type="EMBL" id="AEH50847.1"/>
    </source>
</evidence>
<gene>
    <name evidence="1" type="ORF">Theth_0762</name>
</gene>
<reference evidence="1 2" key="1">
    <citation type="submission" date="2010-11" db="EMBL/GenBank/DDBJ databases">
        <title>The complete genome of Thermotoga thermarum DSM 5069.</title>
        <authorList>
            <consortium name="US DOE Joint Genome Institute (JGI-PGF)"/>
            <person name="Lucas S."/>
            <person name="Copeland A."/>
            <person name="Lapidus A."/>
            <person name="Bruce D."/>
            <person name="Goodwin L."/>
            <person name="Pitluck S."/>
            <person name="Kyrpides N."/>
            <person name="Mavromatis K."/>
            <person name="Ivanova N."/>
            <person name="Zeytun A."/>
            <person name="Brettin T."/>
            <person name="Detter J.C."/>
            <person name="Tapia R."/>
            <person name="Han C."/>
            <person name="Land M."/>
            <person name="Hauser L."/>
            <person name="Markowitz V."/>
            <person name="Cheng J.-F."/>
            <person name="Hugenholtz P."/>
            <person name="Woyke T."/>
            <person name="Wu D."/>
            <person name="Spring S."/>
            <person name="Schroeder M."/>
            <person name="Brambilla E."/>
            <person name="Klenk H.-P."/>
            <person name="Eisen J.A."/>
        </authorList>
    </citation>
    <scope>NUCLEOTIDE SEQUENCE [LARGE SCALE GENOMIC DNA]</scope>
    <source>
        <strain evidence="1 2">DSM 5069</strain>
    </source>
</reference>
<keyword evidence="2" id="KW-1185">Reference proteome</keyword>
<dbReference type="Proteomes" id="UP000006804">
    <property type="component" value="Chromosome"/>
</dbReference>
<dbReference type="KEGG" id="tta:Theth_0762"/>
<organism evidence="1 2">
    <name type="scientific">Pseudothermotoga thermarum DSM 5069</name>
    <dbReference type="NCBI Taxonomy" id="688269"/>
    <lineage>
        <taxon>Bacteria</taxon>
        <taxon>Thermotogati</taxon>
        <taxon>Thermotogota</taxon>
        <taxon>Thermotogae</taxon>
        <taxon>Thermotogales</taxon>
        <taxon>Thermotogaceae</taxon>
        <taxon>Pseudothermotoga</taxon>
    </lineage>
</organism>
<dbReference type="PATRIC" id="fig|688269.3.peg.786"/>
<evidence type="ECO:0000313" key="2">
    <source>
        <dbReference type="Proteomes" id="UP000006804"/>
    </source>
</evidence>
<proteinExistence type="predicted"/>
<dbReference type="RefSeq" id="WP_013932069.1">
    <property type="nucleotide sequence ID" value="NC_015707.1"/>
</dbReference>
<dbReference type="OrthoDB" id="37382at2"/>
<name>F7YY37_9THEM</name>
<dbReference type="AlphaFoldDB" id="F7YY37"/>